<feature type="region of interest" description="Disordered" evidence="1">
    <location>
        <begin position="1438"/>
        <end position="1501"/>
    </location>
</feature>
<feature type="region of interest" description="Disordered" evidence="1">
    <location>
        <begin position="790"/>
        <end position="827"/>
    </location>
</feature>
<feature type="domain" description="WAP" evidence="3">
    <location>
        <begin position="1717"/>
        <end position="1772"/>
    </location>
</feature>
<feature type="compositionally biased region" description="Polar residues" evidence="1">
    <location>
        <begin position="438"/>
        <end position="462"/>
    </location>
</feature>
<dbReference type="CDD" id="cd00199">
    <property type="entry name" value="WAP"/>
    <property type="match status" value="1"/>
</dbReference>
<name>A0A553PGB2_TIGCA</name>
<dbReference type="InterPro" id="IPR036508">
    <property type="entry name" value="Chitin-bd_dom_sf"/>
</dbReference>
<feature type="region of interest" description="Disordered" evidence="1">
    <location>
        <begin position="1692"/>
        <end position="1712"/>
    </location>
</feature>
<organism evidence="4 5">
    <name type="scientific">Tigriopus californicus</name>
    <name type="common">Marine copepod</name>
    <dbReference type="NCBI Taxonomy" id="6832"/>
    <lineage>
        <taxon>Eukaryota</taxon>
        <taxon>Metazoa</taxon>
        <taxon>Ecdysozoa</taxon>
        <taxon>Arthropoda</taxon>
        <taxon>Crustacea</taxon>
        <taxon>Multicrustacea</taxon>
        <taxon>Hexanauplia</taxon>
        <taxon>Copepoda</taxon>
        <taxon>Harpacticoida</taxon>
        <taxon>Harpacticidae</taxon>
        <taxon>Tigriopus</taxon>
    </lineage>
</organism>
<feature type="region of interest" description="Disordered" evidence="1">
    <location>
        <begin position="158"/>
        <end position="223"/>
    </location>
</feature>
<dbReference type="InterPro" id="IPR008197">
    <property type="entry name" value="WAP_dom"/>
</dbReference>
<feature type="region of interest" description="Disordered" evidence="1">
    <location>
        <begin position="1"/>
        <end position="20"/>
    </location>
</feature>
<accession>A0A553PGB2</accession>
<feature type="compositionally biased region" description="Basic and acidic residues" evidence="1">
    <location>
        <begin position="547"/>
        <end position="560"/>
    </location>
</feature>
<feature type="region of interest" description="Disordered" evidence="1">
    <location>
        <begin position="382"/>
        <end position="462"/>
    </location>
</feature>
<feature type="region of interest" description="Disordered" evidence="1">
    <location>
        <begin position="1390"/>
        <end position="1410"/>
    </location>
</feature>
<feature type="compositionally biased region" description="Low complexity" evidence="1">
    <location>
        <begin position="811"/>
        <end position="827"/>
    </location>
</feature>
<comment type="caution">
    <text evidence="4">The sequence shown here is derived from an EMBL/GenBank/DDBJ whole genome shotgun (WGS) entry which is preliminary data.</text>
</comment>
<feature type="region of interest" description="Disordered" evidence="1">
    <location>
        <begin position="1974"/>
        <end position="2580"/>
    </location>
</feature>
<dbReference type="SMART" id="SM00494">
    <property type="entry name" value="ChtBD2"/>
    <property type="match status" value="1"/>
</dbReference>
<feature type="region of interest" description="Disordered" evidence="1">
    <location>
        <begin position="653"/>
        <end position="687"/>
    </location>
</feature>
<feature type="region of interest" description="Disordered" evidence="1">
    <location>
        <begin position="3271"/>
        <end position="3315"/>
    </location>
</feature>
<feature type="region of interest" description="Disordered" evidence="1">
    <location>
        <begin position="862"/>
        <end position="979"/>
    </location>
</feature>
<dbReference type="Proteomes" id="UP000318571">
    <property type="component" value="Chromosome 5"/>
</dbReference>
<feature type="compositionally biased region" description="Basic and acidic residues" evidence="1">
    <location>
        <begin position="521"/>
        <end position="537"/>
    </location>
</feature>
<proteinExistence type="predicted"/>
<feature type="compositionally biased region" description="Polar residues" evidence="1">
    <location>
        <begin position="895"/>
        <end position="911"/>
    </location>
</feature>
<feature type="compositionally biased region" description="Polar residues" evidence="1">
    <location>
        <begin position="214"/>
        <end position="223"/>
    </location>
</feature>
<evidence type="ECO:0000256" key="1">
    <source>
        <dbReference type="SAM" id="MobiDB-lite"/>
    </source>
</evidence>
<gene>
    <name evidence="4" type="ORF">TCAL_07593</name>
</gene>
<feature type="compositionally biased region" description="Basic and acidic residues" evidence="1">
    <location>
        <begin position="382"/>
        <end position="412"/>
    </location>
</feature>
<dbReference type="GO" id="GO:0008061">
    <property type="term" value="F:chitin binding"/>
    <property type="evidence" value="ECO:0007669"/>
    <property type="project" value="InterPro"/>
</dbReference>
<feature type="compositionally biased region" description="Basic and acidic residues" evidence="1">
    <location>
        <begin position="1440"/>
        <end position="1449"/>
    </location>
</feature>
<feature type="compositionally biased region" description="Low complexity" evidence="1">
    <location>
        <begin position="497"/>
        <end position="510"/>
    </location>
</feature>
<dbReference type="GO" id="GO:0030414">
    <property type="term" value="F:peptidase inhibitor activity"/>
    <property type="evidence" value="ECO:0007669"/>
    <property type="project" value="InterPro"/>
</dbReference>
<feature type="compositionally biased region" description="Pro residues" evidence="1">
    <location>
        <begin position="2908"/>
        <end position="2924"/>
    </location>
</feature>
<evidence type="ECO:0000259" key="2">
    <source>
        <dbReference type="PROSITE" id="PS50940"/>
    </source>
</evidence>
<dbReference type="STRING" id="6832.A0A553PGB2"/>
<keyword evidence="5" id="KW-1185">Reference proteome</keyword>
<feature type="compositionally biased region" description="Basic and acidic residues" evidence="1">
    <location>
        <begin position="2025"/>
        <end position="2037"/>
    </location>
</feature>
<evidence type="ECO:0008006" key="6">
    <source>
        <dbReference type="Google" id="ProtNLM"/>
    </source>
</evidence>
<feature type="compositionally biased region" description="Basic and acidic residues" evidence="1">
    <location>
        <begin position="2352"/>
        <end position="2362"/>
    </location>
</feature>
<dbReference type="Gene3D" id="2.170.140.10">
    <property type="entry name" value="Chitin binding domain"/>
    <property type="match status" value="1"/>
</dbReference>
<feature type="compositionally biased region" description="Basic and acidic residues" evidence="1">
    <location>
        <begin position="2223"/>
        <end position="2232"/>
    </location>
</feature>
<dbReference type="EMBL" id="VCGU01000004">
    <property type="protein sequence ID" value="TRY76710.1"/>
    <property type="molecule type" value="Genomic_DNA"/>
</dbReference>
<feature type="domain" description="Chitin-binding type-2" evidence="2">
    <location>
        <begin position="3047"/>
        <end position="3106"/>
    </location>
</feature>
<feature type="compositionally biased region" description="Basic and acidic residues" evidence="1">
    <location>
        <begin position="1491"/>
        <end position="1500"/>
    </location>
</feature>
<feature type="compositionally biased region" description="Basic and acidic residues" evidence="1">
    <location>
        <begin position="2445"/>
        <end position="2468"/>
    </location>
</feature>
<dbReference type="OMA" id="EHYKPPN"/>
<sequence>MSNQNLHHHPDVPQPKAMPMAISSHWRQRKWKRKRRLVGGASSPFQQLYRFTSGMALIVALTCLSDWTQALDIVPTSNSTISLASTPASDVESLLKEVPTDLSQAPVQAFPSASVDDELKPEDAYAYDYSELGSGFPAYYEYHEGVSYQYYQDGEIEQVSSQDKQTKGPKMSHDVPNMNMGSIQSQMPEEGALAASKNQESPLPIESQEHLQSEPAQYTTSAHSTTLATEAPFDMELRNQKATEELEKILSEPVDPDDPVLHEVFPQFAAEYKADMDDEARGMEAFSFVNHSDFTLMGERGEVEKYGSIDDLEQVFDELSQGQDRMDSGEKDQQSSHEQLLSALSETGGTTTLMLFNIFTPDEVDFLSELVGEDVVNELKDEVESDLDGKDHLPKEVSDHESTETLEMRESLQKYNHPHATSSRRPFLPNPSVPKNARPSSQDNVVDLQGSSSVEPRFSTTTKYQGLAEEGLQLVTRKPEMSYSYTIDSLDRHQIGTSTATPTTPSPQQQRPLVTKPPNQKVKERKEKFKNLLDKLSSKYSHRLKKPKEPTKEKNEDKEDMMADKMKDMIENLKKSLENTRPGVNRLTLDDVYEVQPHTFTTPSYQRTTTSKPVPLKSVKSMIGDKIKSLGGGIHRLELDDVIDLDVVNIQTAKSKDSDSDSANSQQEMTSVPGPLEPQGPPHSKHLPKRQIVHPKLMYQRANPDIIHRPSINLKSVITPSPDIATAESIKLNHRPMIARYTDAYSYTPRKPSGNYRKGSYMSLQATGSTIDPYPETKELPPYHYPTSGHLIPATVSPRSRYHSTTLRPVSRPTSSPNASPSTTGSPYYFASTTYPLEYQESSEQATTPKYVMSSSIREGKHHGVYNQSPTHFPPPSSQYKQPSLQFHGKKAQSDEISVTPKNTPSYSTPSYEEKSHSTPTPHALEYSTTLSPNEFPETVKSYLPPSKEYLPPKSDHDEHGHKNVRQYQTPNQDYLPPRDQKEHMKHYRVPGREYLPPNHHADMIKYGTPSNEYLPPKHVSSREHIRPKDYMTKYSVPQKDYLPPFDEMAHMKPPRSDYLEPELGVAIELDTHSSKEIGPSHFHTGMKQLNPPNKSYIPPHNDMRHMRPPTGKYDVPSEHMEQYQPPNKAYLPPHKDMEHYEPPNKGYLPPHEDMEHYKPPNKGYLPPHEEMEHYKPPNKGYLPPHEDMKHYKPPNKGYLPPHKDMEHYKPPNKGYLPPHKDMEHYKPPNKEHLPLHENMEHYEPPNKGYLPPHQQMEHYKPPSKSYLPPHEDMEHYKPPSKGYLPPHKDMEHYKPPNKGYLPPHEEMEHYKPPNKGYLPPHEEMEHYKPPNKRYLPPHEEMEHYKPPNKGYLPPHKDMEHYKPPNKGYLPPHKDMEHYKPPNKGYLPPHEEMEHYKPPNKSYPPPHEDMERYKPPNKGYLPPHKDMEHYEPPNKGYLPPHEDMEHYEPPNKSYRPPHEDMEHYKPPSKGYLPPHEDMEHYKPPSKGYLPPHEDMEHYEPPNKGYLPSHKDMEHYEPPNKGYLPPHEDMEHYEPPNKGYLPPQKDMEHYQPPNKGYLPPHKDMEHYEPPHKGYLPPHKDMEHYEPPNKGYLPPYKNNDQHDHVAQMQPPSKGYLPPHKDMQHMKPPREHYQVDKDHMSHYKPPSKGYLPPEDGMKHLQTPSKAYLPPKSTTSYVTPHPDMIHAQTPSYSDKNVGHDMEHMQPPSHGYLSPKKRPLLSPAHYESCPKVPPKSGEMCKGHQKDTCSENGTRDKHCPYEGLCCFDGCAHVCLPPDYGSTFANTTTKAAIPSTLAPHHNKSSLRNFCPQVKKRDSCEHAVNQCWSPGVPDVDCPGSGLCCHDGCTNVCINGYHQIESSFHVHHHHHVSYHVPPNSKYLVPGSQYIPYEVLHGSNPRELGVSELLDQYLNHKANPKHQKVPGHQPNFDKKSHHGSKPEHPSIPPTHGMEEIYSLKELENMELEDYHPHHLTQLQHHDGDKSVILSPPNHYRPPALGYLPPDPRGHTHLSKDHMNLGQSYELPSKSYLPPKADKAAGKHEHLKPPSNDYLPPKAKDSKLGTHYKPPSHGYLPPEKTEEEHHLQSHFEAPSKDYLPPKAESQPEESHENLKPPNKKYLPPKKEKKVLGSHYEPPSHGYLPPKAQDGINVNNHYEMPNHEYLPPDNNKLDDTGQHLKPPSVEYLPPKGEYKGSETDYQPLSVDYLPPTVKETKQINDHYAVPSHDYLPPQDSKENNDHLHLKPPSGEYLPPKGNVPNVGIHYEPPSHGYLPPDSGRKDDTHQHLRPPSGEYLPPKGKVPDIGTHYQPPSHGYLPPQKNLEDDSHQHLEPPSGEYLPPKGNNYEIDTHYQPPSQGYLPPGNKEKDDARQHLEPPSGEYLPPKGKVPDIGTHYQVPSHGYLPPKSSAQDESHQHFKPPSGEYLPPKINGPEIGNHYQPPSQDHLPPKSEAQNHQINDHYETPTHDYLPPKKEKSEHQHLKPPSGEYLPPKGADPEIGTHYKPTSHKYLPPQGKDYSSPDTDTPPKYDQHLKPPSSGYLPPRKEGSKLDALLSPPSHGYLPPNNYEPDHHDDHASNNAHLKPPSSDYLPPKEVEHVGKAQANYSDLKPPSHDYLPPKEVNHVTVTPHSISVSEQYQPSSPGTTPYHVPPSYPTGAPEAQSISIEPNILINGKSYKLDVPGSTAVTVGPNNHHQNALPPHSINIQINIPNKDEFTIGKGIQGLGGSHFHSPEMEDKNYAPKVPEYRPGSPAVEYSGPGEEFNHHESKPSYYPDHETYDDGYGYGFNLPKPQYHNTKDHPPRKYISTKDHLRNYNPQYLPTVPKNLPYPPYLPPSPFPSGPEDGSYLFGYENKDNLYHPPGSQYLPPIDSSIVHPRLLPHTGNGRPNDGPPKLPNYHSHHVENSPDETLSPPKGSYLPPDDYVPPPTPDNYIPPPSEVPSEKDVPEEIPEEILEPPAPTEIDAETISEPSEPPEPFLGLAKLTNGSGLEESNEPKLPPMPTLAPPQPDKFLPLLRELSPDLLKKLGISVNRPNPNAAQANFIPGVPGKDYPDFKSIPPTAFSCENFILEGFYADTFTSCQAFHVCESGKRQSSFLCPRGTIFNQKHRVCDWWYNVKCEDSAEFYDLNLDLILLENKKNRATLSVPPPIDPFSVAGVDSNLLSGLESDSSLLGGFGAQLLNSIGMMNVMNGIDRSDNGQSLDTSKLRIRNRPTKTPLINSLKAPSDDLFKGKQGSFVNKLSDLNQNDIDDMTSDELSKLANSLATLEQLSKDLEHFDDNEMKELLSRKANPPSRLPNNKFLPRSGRIGQPIVASRRSNEAEEESALSESRKASVASSLCEFMNICDNLESSPETHRNYPAKELSETSIDSKIVNPLPVSVETTANPFLRTGEKTASEIAALVAKTKAYLKEKPFDLDVAGSEIREHSVIRTPKLETDNEFRLSDDNMDLDVTTWNPTTSHAFTESQTDVSSSSDWTPIRSLN</sequence>
<feature type="region of interest" description="Disordered" evidence="1">
    <location>
        <begin position="3448"/>
        <end position="3468"/>
    </location>
</feature>
<evidence type="ECO:0000259" key="3">
    <source>
        <dbReference type="PROSITE" id="PS51390"/>
    </source>
</evidence>
<reference evidence="4 5" key="1">
    <citation type="journal article" date="2018" name="Nat. Ecol. Evol.">
        <title>Genomic signatures of mitonuclear coevolution across populations of Tigriopus californicus.</title>
        <authorList>
            <person name="Barreto F.S."/>
            <person name="Watson E.T."/>
            <person name="Lima T.G."/>
            <person name="Willett C.S."/>
            <person name="Edmands S."/>
            <person name="Li W."/>
            <person name="Burton R.S."/>
        </authorList>
    </citation>
    <scope>NUCLEOTIDE SEQUENCE [LARGE SCALE GENOMIC DNA]</scope>
    <source>
        <strain evidence="4 5">San Diego</strain>
    </source>
</reference>
<feature type="compositionally biased region" description="Basic and acidic residues" evidence="1">
    <location>
        <begin position="1456"/>
        <end position="1465"/>
    </location>
</feature>
<feature type="compositionally biased region" description="Basic and acidic residues" evidence="1">
    <location>
        <begin position="2068"/>
        <end position="2084"/>
    </location>
</feature>
<feature type="region of interest" description="Disordered" evidence="1">
    <location>
        <begin position="1909"/>
        <end position="1941"/>
    </location>
</feature>
<feature type="compositionally biased region" description="Basic and acidic residues" evidence="1">
    <location>
        <begin position="1997"/>
        <end position="2008"/>
    </location>
</feature>
<dbReference type="Pfam" id="PF01607">
    <property type="entry name" value="CBM_14"/>
    <property type="match status" value="1"/>
</dbReference>
<evidence type="ECO:0000313" key="4">
    <source>
        <dbReference type="EMBL" id="TRY76710.1"/>
    </source>
</evidence>
<dbReference type="PROSITE" id="PS50940">
    <property type="entry name" value="CHIT_BIND_II"/>
    <property type="match status" value="1"/>
</dbReference>
<feature type="region of interest" description="Disordered" evidence="1">
    <location>
        <begin position="495"/>
        <end position="560"/>
    </location>
</feature>
<feature type="region of interest" description="Disordered" evidence="1">
    <location>
        <begin position="2838"/>
        <end position="2933"/>
    </location>
</feature>
<dbReference type="GO" id="GO:0005576">
    <property type="term" value="C:extracellular region"/>
    <property type="evidence" value="ECO:0007669"/>
    <property type="project" value="InterPro"/>
</dbReference>
<evidence type="ECO:0000313" key="5">
    <source>
        <dbReference type="Proteomes" id="UP000318571"/>
    </source>
</evidence>
<protein>
    <recommendedName>
        <fullName evidence="6">WAP domain-containing protein</fullName>
    </recommendedName>
</protein>
<dbReference type="PROSITE" id="PS51390">
    <property type="entry name" value="WAP"/>
    <property type="match status" value="1"/>
</dbReference>
<feature type="compositionally biased region" description="Basic and acidic residues" evidence="1">
    <location>
        <begin position="2310"/>
        <end position="2319"/>
    </location>
</feature>
<dbReference type="SUPFAM" id="SSF57625">
    <property type="entry name" value="Invertebrate chitin-binding proteins"/>
    <property type="match status" value="1"/>
</dbReference>
<dbReference type="InterPro" id="IPR002557">
    <property type="entry name" value="Chitin-bd_dom"/>
</dbReference>